<comment type="catalytic activity">
    <reaction evidence="8 9">
        <text>a ubiquinone + NADH + 5 H(+)(in) = a ubiquinol + NAD(+) + 4 H(+)(out)</text>
        <dbReference type="Rhea" id="RHEA:29091"/>
        <dbReference type="Rhea" id="RHEA-COMP:9565"/>
        <dbReference type="Rhea" id="RHEA-COMP:9566"/>
        <dbReference type="ChEBI" id="CHEBI:15378"/>
        <dbReference type="ChEBI" id="CHEBI:16389"/>
        <dbReference type="ChEBI" id="CHEBI:17976"/>
        <dbReference type="ChEBI" id="CHEBI:57540"/>
        <dbReference type="ChEBI" id="CHEBI:57945"/>
        <dbReference type="EC" id="7.1.1.2"/>
    </reaction>
</comment>
<dbReference type="PANTHER" id="PTHR11058">
    <property type="entry name" value="NADH-UBIQUINONE OXIDOREDUCTASE CHAIN 3"/>
    <property type="match status" value="1"/>
</dbReference>
<keyword evidence="9" id="KW-1278">Translocase</keyword>
<dbReference type="InterPro" id="IPR038430">
    <property type="entry name" value="NDAH_ubi_oxred_su3_sf"/>
</dbReference>
<accession>B3IUN4</accession>
<dbReference type="EMBL" id="AB300501">
    <property type="protein sequence ID" value="BAG24188.1"/>
    <property type="molecule type" value="Genomic_DNA"/>
</dbReference>
<evidence type="ECO:0000256" key="2">
    <source>
        <dbReference type="ARBA" id="ARBA00008472"/>
    </source>
</evidence>
<keyword evidence="9" id="KW-0679">Respiratory chain</keyword>
<feature type="transmembrane region" description="Helical" evidence="9">
    <location>
        <begin position="53"/>
        <end position="73"/>
    </location>
</feature>
<comment type="similarity">
    <text evidence="2 9">Belongs to the complex I subunit 3 family.</text>
</comment>
<evidence type="ECO:0000256" key="6">
    <source>
        <dbReference type="ARBA" id="ARBA00022989"/>
    </source>
</evidence>
<evidence type="ECO:0000256" key="5">
    <source>
        <dbReference type="ARBA" id="ARBA00022692"/>
    </source>
</evidence>
<keyword evidence="6 9" id="KW-1133">Transmembrane helix</keyword>
<name>B3IUN4_9ACAR</name>
<reference evidence="10" key="1">
    <citation type="submission" date="2007-04" db="EMBL/GenBank/DDBJ databases">
        <title>Mitochondrial gene order and molecular phylogenetic analyses indicate that the Leptotrombidium mite is a paraphyletic.</title>
        <authorList>
            <person name="Mitani H."/>
            <person name="Yuasa S."/>
            <person name="Takahashi M."/>
            <person name="Fukunaga M."/>
        </authorList>
    </citation>
    <scope>NUCLEOTIDE SEQUENCE</scope>
    <source>
        <strain evidence="10">TATW-1</strain>
    </source>
</reference>
<organism evidence="10">
    <name type="scientific">Ascoschoengastia sp. TATW-1</name>
    <dbReference type="NCBI Taxonomy" id="436354"/>
    <lineage>
        <taxon>Eukaryota</taxon>
        <taxon>Metazoa</taxon>
        <taxon>Ecdysozoa</taxon>
        <taxon>Arthropoda</taxon>
        <taxon>Chelicerata</taxon>
        <taxon>Arachnida</taxon>
        <taxon>Acari</taxon>
        <taxon>Acariformes</taxon>
        <taxon>Trombidiformes</taxon>
        <taxon>Prostigmata</taxon>
        <taxon>Anystina</taxon>
        <taxon>Parasitengona</taxon>
        <taxon>Trombiculoidea</taxon>
        <taxon>Trombiculidae</taxon>
        <taxon>Ascoschoengastia</taxon>
    </lineage>
</organism>
<keyword evidence="9 10" id="KW-0496">Mitochondrion</keyword>
<comment type="subcellular location">
    <subcellularLocation>
        <location evidence="1">Membrane</location>
    </subcellularLocation>
    <subcellularLocation>
        <location evidence="9">Mitochondrion membrane</location>
        <topology evidence="9">Multi-pass membrane protein</topology>
    </subcellularLocation>
</comment>
<dbReference type="Gene3D" id="1.20.58.1610">
    <property type="entry name" value="NADH:ubiquinone/plastoquinone oxidoreductase, chain 3"/>
    <property type="match status" value="1"/>
</dbReference>
<dbReference type="EC" id="7.1.1.2" evidence="9"/>
<dbReference type="AlphaFoldDB" id="B3IUN4"/>
<evidence type="ECO:0000256" key="4">
    <source>
        <dbReference type="ARBA" id="ARBA00022448"/>
    </source>
</evidence>
<evidence type="ECO:0000313" key="10">
    <source>
        <dbReference type="EMBL" id="BAG24188.1"/>
    </source>
</evidence>
<dbReference type="GO" id="GO:0031966">
    <property type="term" value="C:mitochondrial membrane"/>
    <property type="evidence" value="ECO:0007669"/>
    <property type="project" value="UniProtKB-SubCell"/>
</dbReference>
<keyword evidence="9" id="KW-0249">Electron transport</keyword>
<keyword evidence="9" id="KW-0520">NAD</keyword>
<sequence>MLMMISSFWLIFVLLTIWSIFSFMEKENQIMNSAFESGFESSQTSFIPFSVQYFMVSLVFLIFDLEIVLTLPIPISNDMIKSFMLSSLFMITLVIILFKEMKTSSIDWVK</sequence>
<geneLocation type="mitochondrion" evidence="10"/>
<gene>
    <name evidence="10" type="primary">ND3</name>
</gene>
<comment type="function">
    <text evidence="9">Core subunit of the mitochondrial membrane respiratory chain NADH dehydrogenase (Complex I) which catalyzes electron transfer from NADH through the respiratory chain, using ubiquinone as an electron acceptor. Essential for the catalytic activity of complex I.</text>
</comment>
<dbReference type="PANTHER" id="PTHR11058:SF9">
    <property type="entry name" value="NADH-UBIQUINONE OXIDOREDUCTASE CHAIN 3"/>
    <property type="match status" value="1"/>
</dbReference>
<evidence type="ECO:0000256" key="7">
    <source>
        <dbReference type="ARBA" id="ARBA00023136"/>
    </source>
</evidence>
<keyword evidence="4 9" id="KW-0813">Transport</keyword>
<dbReference type="GO" id="GO:0030964">
    <property type="term" value="C:NADH dehydrogenase complex"/>
    <property type="evidence" value="ECO:0007669"/>
    <property type="project" value="TreeGrafter"/>
</dbReference>
<keyword evidence="9" id="KW-0830">Ubiquinone</keyword>
<keyword evidence="5 9" id="KW-0812">Transmembrane</keyword>
<evidence type="ECO:0000256" key="3">
    <source>
        <dbReference type="ARBA" id="ARBA00021007"/>
    </source>
</evidence>
<feature type="transmembrane region" description="Helical" evidence="9">
    <location>
        <begin position="79"/>
        <end position="98"/>
    </location>
</feature>
<dbReference type="GO" id="GO:0008137">
    <property type="term" value="F:NADH dehydrogenase (ubiquinone) activity"/>
    <property type="evidence" value="ECO:0007669"/>
    <property type="project" value="UniProtKB-UniRule"/>
</dbReference>
<proteinExistence type="inferred from homology"/>
<dbReference type="Pfam" id="PF00507">
    <property type="entry name" value="Oxidored_q4"/>
    <property type="match status" value="1"/>
</dbReference>
<evidence type="ECO:0000256" key="8">
    <source>
        <dbReference type="ARBA" id="ARBA00049551"/>
    </source>
</evidence>
<dbReference type="InterPro" id="IPR000440">
    <property type="entry name" value="NADH_UbQ/plastoQ_OxRdtase_su3"/>
</dbReference>
<feature type="transmembrane region" description="Helical" evidence="9">
    <location>
        <begin position="6"/>
        <end position="24"/>
    </location>
</feature>
<evidence type="ECO:0000256" key="1">
    <source>
        <dbReference type="ARBA" id="ARBA00004370"/>
    </source>
</evidence>
<evidence type="ECO:0000256" key="9">
    <source>
        <dbReference type="RuleBase" id="RU003640"/>
    </source>
</evidence>
<keyword evidence="7 9" id="KW-0472">Membrane</keyword>
<protein>
    <recommendedName>
        <fullName evidence="3 9">NADH-ubiquinone oxidoreductase chain 3</fullName>
        <ecNumber evidence="9">7.1.1.2</ecNumber>
    </recommendedName>
</protein>